<dbReference type="Proteomes" id="UP000503447">
    <property type="component" value="Chromosome"/>
</dbReference>
<reference evidence="2" key="1">
    <citation type="submission" date="2020-05" db="EMBL/GenBank/DDBJ databases">
        <title>Frigoriglobus tundricola gen. nov., sp. nov., a psychrotolerant cellulolytic planctomycete of the family Gemmataceae with two divergent copies of 16S rRNA gene.</title>
        <authorList>
            <person name="Kulichevskaya I.S."/>
            <person name="Ivanova A.A."/>
            <person name="Naumoff D.G."/>
            <person name="Beletsky A.V."/>
            <person name="Rijpstra W.I.C."/>
            <person name="Sinninghe Damste J.S."/>
            <person name="Mardanov A.V."/>
            <person name="Ravin N.V."/>
            <person name="Dedysh S.N."/>
        </authorList>
    </citation>
    <scope>NUCLEOTIDE SEQUENCE [LARGE SCALE GENOMIC DNA]</scope>
    <source>
        <strain evidence="2">PL17</strain>
    </source>
</reference>
<proteinExistence type="predicted"/>
<dbReference type="InterPro" id="IPR017850">
    <property type="entry name" value="Alkaline_phosphatase_core_sf"/>
</dbReference>
<protein>
    <submittedName>
        <fullName evidence="1">Uncharacterized DUF1501 protein, type 2</fullName>
    </submittedName>
</protein>
<dbReference type="PANTHER" id="PTHR43737:SF1">
    <property type="entry name" value="DUF1501 DOMAIN-CONTAINING PROTEIN"/>
    <property type="match status" value="1"/>
</dbReference>
<dbReference type="EMBL" id="CP053452">
    <property type="protein sequence ID" value="QJW95067.1"/>
    <property type="molecule type" value="Genomic_DNA"/>
</dbReference>
<dbReference type="PROSITE" id="PS51318">
    <property type="entry name" value="TAT"/>
    <property type="match status" value="1"/>
</dbReference>
<dbReference type="PANTHER" id="PTHR43737">
    <property type="entry name" value="BLL7424 PROTEIN"/>
    <property type="match status" value="1"/>
</dbReference>
<accession>A0A6M5YM07</accession>
<evidence type="ECO:0000313" key="2">
    <source>
        <dbReference type="Proteomes" id="UP000503447"/>
    </source>
</evidence>
<dbReference type="AlphaFoldDB" id="A0A6M5YM07"/>
<dbReference type="Pfam" id="PF07394">
    <property type="entry name" value="DUF1501"/>
    <property type="match status" value="1"/>
</dbReference>
<dbReference type="RefSeq" id="WP_171470936.1">
    <property type="nucleotide sequence ID" value="NZ_CP053452.2"/>
</dbReference>
<name>A0A6M5YM07_9BACT</name>
<sequence>MPAPFRNCPGPNRRDVLRFGSVAVASTALGPLTAHQSRAADHTTNDPAVIFVWLPGGPPHQDTFDMKPDAPAEYRGAFNPIRTNVPGIDVCEHLPQLAKVADRFAVVRSIAHAFADHGGGHKRFLTGRDPKEPTGFVNDHPMVGSMVAEVLKGKRAPVPNYVSIVDGGRQQIDVFSFGSAYLGPQSHPLFVVGDPADAKFEVRNLSLLPGTEDKLKDRLGLLDTFDRPLTGPDLAGRAEGMTAARGRALDLIGTDTAKTAFDLTKESAKTRERYGMHRYGQRALMARRLVERGASWVTLVLENATPPGVGLMKDHCYNWDSHAVNCHIFEDTRYKLGFLDQAVSALIEDLYTRGLNKRVLLVVTGEFGRTPRLEYDKATGRPGRDHWPQAQSVLVSGACKTGITVGSTTAKAEVPKDRPLTPNDLWATVFRHLDIDYNRTSFLDGTGRPMPMLPHGEVISELV</sequence>
<dbReference type="InterPro" id="IPR006311">
    <property type="entry name" value="TAT_signal"/>
</dbReference>
<gene>
    <name evidence="1" type="ORF">FTUN_2593</name>
</gene>
<dbReference type="KEGG" id="ftj:FTUN_2593"/>
<organism evidence="1 2">
    <name type="scientific">Frigoriglobus tundricola</name>
    <dbReference type="NCBI Taxonomy" id="2774151"/>
    <lineage>
        <taxon>Bacteria</taxon>
        <taxon>Pseudomonadati</taxon>
        <taxon>Planctomycetota</taxon>
        <taxon>Planctomycetia</taxon>
        <taxon>Gemmatales</taxon>
        <taxon>Gemmataceae</taxon>
        <taxon>Frigoriglobus</taxon>
    </lineage>
</organism>
<evidence type="ECO:0000313" key="1">
    <source>
        <dbReference type="EMBL" id="QJW95067.1"/>
    </source>
</evidence>
<keyword evidence="2" id="KW-1185">Reference proteome</keyword>
<dbReference type="InterPro" id="IPR010869">
    <property type="entry name" value="DUF1501"/>
</dbReference>
<dbReference type="SUPFAM" id="SSF53649">
    <property type="entry name" value="Alkaline phosphatase-like"/>
    <property type="match status" value="1"/>
</dbReference>